<dbReference type="EMBL" id="UINC01203885">
    <property type="protein sequence ID" value="SVE24349.1"/>
    <property type="molecule type" value="Genomic_DNA"/>
</dbReference>
<evidence type="ECO:0000313" key="2">
    <source>
        <dbReference type="EMBL" id="SVE24349.1"/>
    </source>
</evidence>
<evidence type="ECO:0000256" key="1">
    <source>
        <dbReference type="SAM" id="MobiDB-lite"/>
    </source>
</evidence>
<dbReference type="AlphaFoldDB" id="A0A383BWZ9"/>
<gene>
    <name evidence="2" type="ORF">METZ01_LOCUS477203</name>
</gene>
<feature type="region of interest" description="Disordered" evidence="1">
    <location>
        <begin position="26"/>
        <end position="72"/>
    </location>
</feature>
<sequence>DLLADSMHYAEVVGKDFERELQTARDYFDEADQTEFPNREIDRFGPEEDNYDQPKESIKEDDEEKGPDHYRWKNDSQLAVALGRIESAMEELDHAIEYRGENSREFFNNGDRAGVGSLLSIKGTLQKVLDRWEKDTEFYGM</sequence>
<proteinExistence type="predicted"/>
<accession>A0A383BWZ9</accession>
<protein>
    <submittedName>
        <fullName evidence="2">Uncharacterized protein</fullName>
    </submittedName>
</protein>
<feature type="compositionally biased region" description="Basic and acidic residues" evidence="1">
    <location>
        <begin position="37"/>
        <end position="58"/>
    </location>
</feature>
<reference evidence="2" key="1">
    <citation type="submission" date="2018-05" db="EMBL/GenBank/DDBJ databases">
        <authorList>
            <person name="Lanie J.A."/>
            <person name="Ng W.-L."/>
            <person name="Kazmierczak K.M."/>
            <person name="Andrzejewski T.M."/>
            <person name="Davidsen T.M."/>
            <person name="Wayne K.J."/>
            <person name="Tettelin H."/>
            <person name="Glass J.I."/>
            <person name="Rusch D."/>
            <person name="Podicherti R."/>
            <person name="Tsui H.-C.T."/>
            <person name="Winkler M.E."/>
        </authorList>
    </citation>
    <scope>NUCLEOTIDE SEQUENCE</scope>
</reference>
<name>A0A383BWZ9_9ZZZZ</name>
<feature type="non-terminal residue" evidence="2">
    <location>
        <position position="1"/>
    </location>
</feature>
<organism evidence="2">
    <name type="scientific">marine metagenome</name>
    <dbReference type="NCBI Taxonomy" id="408172"/>
    <lineage>
        <taxon>unclassified sequences</taxon>
        <taxon>metagenomes</taxon>
        <taxon>ecological metagenomes</taxon>
    </lineage>
</organism>